<sequence length="66" mass="7289">MRNHFFTAPFCQPSAAGPAISGSPRFRAPFGLLIDERHQVEFFRDRGSPVHAVSLPLVDKSPLQAL</sequence>
<protein>
    <submittedName>
        <fullName evidence="1">Uncharacterized protein</fullName>
    </submittedName>
</protein>
<organism evidence="1 2">
    <name type="scientific">Acidaminococcus fermentans</name>
    <dbReference type="NCBI Taxonomy" id="905"/>
    <lineage>
        <taxon>Bacteria</taxon>
        <taxon>Bacillati</taxon>
        <taxon>Bacillota</taxon>
        <taxon>Negativicutes</taxon>
        <taxon>Acidaminococcales</taxon>
        <taxon>Acidaminococcaceae</taxon>
        <taxon>Acidaminococcus</taxon>
    </lineage>
</organism>
<gene>
    <name evidence="1" type="ORF">SAMN05216495_101164</name>
</gene>
<dbReference type="RefSeq" id="WP_074704110.1">
    <property type="nucleotide sequence ID" value="NZ_CAUFNG010000012.1"/>
</dbReference>
<dbReference type="AlphaFoldDB" id="A0A1H2TA09"/>
<accession>A0A1H2TA09</accession>
<name>A0A1H2TA09_ACIFE</name>
<evidence type="ECO:0000313" key="1">
    <source>
        <dbReference type="EMBL" id="SDW40721.1"/>
    </source>
</evidence>
<evidence type="ECO:0000313" key="2">
    <source>
        <dbReference type="Proteomes" id="UP000182379"/>
    </source>
</evidence>
<reference evidence="1 2" key="1">
    <citation type="submission" date="2016-10" db="EMBL/GenBank/DDBJ databases">
        <authorList>
            <person name="Varghese N."/>
            <person name="Submissions S."/>
        </authorList>
    </citation>
    <scope>NUCLEOTIDE SEQUENCE [LARGE SCALE GENOMIC DNA]</scope>
    <source>
        <strain evidence="1 2">WCC6</strain>
    </source>
</reference>
<comment type="caution">
    <text evidence="1">The sequence shown here is derived from an EMBL/GenBank/DDBJ whole genome shotgun (WGS) entry which is preliminary data.</text>
</comment>
<dbReference type="Proteomes" id="UP000182379">
    <property type="component" value="Unassembled WGS sequence"/>
</dbReference>
<proteinExistence type="predicted"/>
<dbReference type="EMBL" id="FNOP01000001">
    <property type="protein sequence ID" value="SDW40721.1"/>
    <property type="molecule type" value="Genomic_DNA"/>
</dbReference>